<proteinExistence type="predicted"/>
<accession>A0ABV4XV69</accession>
<comment type="caution">
    <text evidence="2">The sequence shown here is derived from an EMBL/GenBank/DDBJ whole genome shotgun (WGS) entry which is preliminary data.</text>
</comment>
<organism evidence="2 3">
    <name type="scientific">Floridaenema flaviceps BLCC-F50</name>
    <dbReference type="NCBI Taxonomy" id="3153642"/>
    <lineage>
        <taxon>Bacteria</taxon>
        <taxon>Bacillati</taxon>
        <taxon>Cyanobacteriota</taxon>
        <taxon>Cyanophyceae</taxon>
        <taxon>Oscillatoriophycideae</taxon>
        <taxon>Aerosakkonematales</taxon>
        <taxon>Aerosakkonemataceae</taxon>
        <taxon>Floridanema</taxon>
        <taxon>Floridanema flaviceps</taxon>
    </lineage>
</organism>
<evidence type="ECO:0000313" key="2">
    <source>
        <dbReference type="EMBL" id="MFB2895552.1"/>
    </source>
</evidence>
<protein>
    <recommendedName>
        <fullName evidence="1">vWA-MoxR associated protein N-terminal HTH domain-containing protein</fullName>
    </recommendedName>
</protein>
<dbReference type="RefSeq" id="WP_413265190.1">
    <property type="nucleotide sequence ID" value="NZ_JBHFNR010000159.1"/>
</dbReference>
<dbReference type="Proteomes" id="UP001576784">
    <property type="component" value="Unassembled WGS sequence"/>
</dbReference>
<dbReference type="InterPro" id="IPR058651">
    <property type="entry name" value="HTH_VMAP-M9"/>
</dbReference>
<feature type="domain" description="vWA-MoxR associated protein N-terminal HTH" evidence="1">
    <location>
        <begin position="12"/>
        <end position="95"/>
    </location>
</feature>
<dbReference type="Pfam" id="PF26355">
    <property type="entry name" value="HTH_VMAP-M9"/>
    <property type="match status" value="1"/>
</dbReference>
<reference evidence="2 3" key="1">
    <citation type="submission" date="2024-09" db="EMBL/GenBank/DDBJ databases">
        <title>Floridaenema gen nov. (Aerosakkonemataceae, Aerosakkonematales ord. nov., Cyanobacteria) from benthic tropical and subtropical fresh waters, with the description of four new species.</title>
        <authorList>
            <person name="Moretto J.A."/>
            <person name="Berthold D.E."/>
            <person name="Lefler F.W."/>
            <person name="Huang I.-S."/>
            <person name="Laughinghouse H. IV."/>
        </authorList>
    </citation>
    <scope>NUCLEOTIDE SEQUENCE [LARGE SCALE GENOMIC DNA]</scope>
    <source>
        <strain evidence="2 3">BLCC-F50</strain>
    </source>
</reference>
<sequence>MADKLGFNAQTMDVTEVLKYLDELMFAQTGKHLDSLQRAIIKGVLNNQKYAEIAKEYQCTRGHAKDEAYALWEILSEALGEEVNKSNFRASVERLGIDKYQYKIIGNSLIGGNINLCRNTSQVNEKSENLENLESIISESPTNINGTSNNIETGRKLAKLETIPKLVKVGLTAEQIAQVLDLPLEEVEKKL</sequence>
<evidence type="ECO:0000259" key="1">
    <source>
        <dbReference type="Pfam" id="PF26355"/>
    </source>
</evidence>
<dbReference type="EMBL" id="JBHFNR010000159">
    <property type="protein sequence ID" value="MFB2895552.1"/>
    <property type="molecule type" value="Genomic_DNA"/>
</dbReference>
<keyword evidence="3" id="KW-1185">Reference proteome</keyword>
<name>A0ABV4XV69_9CYAN</name>
<gene>
    <name evidence="2" type="ORF">ACE1CI_21815</name>
</gene>
<evidence type="ECO:0000313" key="3">
    <source>
        <dbReference type="Proteomes" id="UP001576784"/>
    </source>
</evidence>